<protein>
    <submittedName>
        <fullName evidence="3">Redoxin domain-containing protein</fullName>
    </submittedName>
</protein>
<gene>
    <name evidence="3" type="ORF">POL58_32730</name>
</gene>
<sequence length="768" mass="84060">MIWTAGLALLLSAAAGCERRGGPVILARAQAPAATEDPAATAAVEQVRRGYLGRDWWGCAQDGAALRAKYPDSARLQAWTILCVARSGGGALAQAEAMLAERPGDPWALFARAGALLDHPSRGKLEAIPAARAAMAALDEHPDAVWQLGRALIVHAPRIETAQFFAGRGGTTPDLLALELAFLIQSAEATEAQVLELAAKTRAADPNNVDADYAAAVWLMNRRRADQAGPLLVRALEQSPHATALHTQLWEALLQASDPAAAGDGKATAVDVPLVRERDDDADPSPSWEALLQASRRGPEARRATLDAAVASLLRARPDSPGAFKAAADVYETLAPELHAKYEAEILERFPDSHTAEWIRLEQIGRLTRAHHERQTKNTPDPAADALLAAQIEALLRERPPADPFQRAVLYMERYFLLRDDPKDAPEVLLSTVQAWIEVEPRNFHVLGDAALELAERTPYKREAEAVLRRAITQAEAMLREDRAQGLPQEFVDENANWLQGQLSSALGSVLLAQGRRDEAREAFAPVQALKQKSPQALVRLAAFAEAEGRIADAEQLLIEGLALWDGEKSCEEALRALYRRQHGNERGYARHRTRLEDAARAQRRAQVLATALAEPKPLPPFELPRLGDEALRSEALRGRVAVLNLWTTWCGPCVAEMPALQQLADAYAKDPDVAILTINAEPRTDELPAWLAERKVHLEVLLGARWTTDNGYNTLPMTLFLDREGQIVFSHEGASERLVEEFTWRIEALRAKGSPTPRPQIKRTASG</sequence>
<comment type="caution">
    <text evidence="3">The sequence shown here is derived from an EMBL/GenBank/DDBJ whole genome shotgun (WGS) entry which is preliminary data.</text>
</comment>
<dbReference type="EMBL" id="JAQNDN010000019">
    <property type="protein sequence ID" value="MDC0672562.1"/>
    <property type="molecule type" value="Genomic_DNA"/>
</dbReference>
<accession>A0ABT5BHP6</accession>
<dbReference type="CDD" id="cd02966">
    <property type="entry name" value="TlpA_like_family"/>
    <property type="match status" value="1"/>
</dbReference>
<dbReference type="InterPro" id="IPR000866">
    <property type="entry name" value="AhpC/TSA"/>
</dbReference>
<proteinExistence type="predicted"/>
<dbReference type="InterPro" id="IPR017937">
    <property type="entry name" value="Thioredoxin_CS"/>
</dbReference>
<dbReference type="Gene3D" id="3.40.30.10">
    <property type="entry name" value="Glutaredoxin"/>
    <property type="match status" value="1"/>
</dbReference>
<evidence type="ECO:0000313" key="3">
    <source>
        <dbReference type="EMBL" id="MDC0672562.1"/>
    </source>
</evidence>
<reference evidence="3 4" key="1">
    <citation type="submission" date="2022-11" db="EMBL/GenBank/DDBJ databases">
        <title>Minimal conservation of predation-associated metabolite biosynthetic gene clusters underscores biosynthetic potential of Myxococcota including descriptions for ten novel species: Archangium lansinium sp. nov., Myxococcus landrumus sp. nov., Nannocystis bai.</title>
        <authorList>
            <person name="Ahearne A."/>
            <person name="Stevens C."/>
            <person name="Dowd S."/>
        </authorList>
    </citation>
    <scope>NUCLEOTIDE SEQUENCE [LARGE SCALE GENOMIC DNA]</scope>
    <source>
        <strain evidence="3 4">NCELM</strain>
    </source>
</reference>
<evidence type="ECO:0000313" key="4">
    <source>
        <dbReference type="Proteomes" id="UP001217838"/>
    </source>
</evidence>
<keyword evidence="1" id="KW-0676">Redox-active center</keyword>
<dbReference type="PROSITE" id="PS51352">
    <property type="entry name" value="THIOREDOXIN_2"/>
    <property type="match status" value="1"/>
</dbReference>
<dbReference type="PANTHER" id="PTHR42852:SF18">
    <property type="entry name" value="CHROMOSOME UNDETERMINED SCAFFOLD_47, WHOLE GENOME SHOTGUN SEQUENCE"/>
    <property type="match status" value="1"/>
</dbReference>
<dbReference type="InterPro" id="IPR013766">
    <property type="entry name" value="Thioredoxin_domain"/>
</dbReference>
<evidence type="ECO:0000256" key="1">
    <source>
        <dbReference type="ARBA" id="ARBA00023284"/>
    </source>
</evidence>
<dbReference type="RefSeq" id="WP_272004411.1">
    <property type="nucleotide sequence ID" value="NZ_JAQNDN010000019.1"/>
</dbReference>
<dbReference type="SUPFAM" id="SSF48452">
    <property type="entry name" value="TPR-like"/>
    <property type="match status" value="1"/>
</dbReference>
<dbReference type="PANTHER" id="PTHR42852">
    <property type="entry name" value="THIOL:DISULFIDE INTERCHANGE PROTEIN DSBE"/>
    <property type="match status" value="1"/>
</dbReference>
<feature type="domain" description="Thioredoxin" evidence="2">
    <location>
        <begin position="613"/>
        <end position="752"/>
    </location>
</feature>
<dbReference type="InterPro" id="IPR050553">
    <property type="entry name" value="Thioredoxin_ResA/DsbE_sf"/>
</dbReference>
<name>A0ABT5BHP6_9BACT</name>
<dbReference type="InterPro" id="IPR036249">
    <property type="entry name" value="Thioredoxin-like_sf"/>
</dbReference>
<keyword evidence="4" id="KW-1185">Reference proteome</keyword>
<dbReference type="Gene3D" id="1.25.40.10">
    <property type="entry name" value="Tetratricopeptide repeat domain"/>
    <property type="match status" value="2"/>
</dbReference>
<dbReference type="Pfam" id="PF00578">
    <property type="entry name" value="AhpC-TSA"/>
    <property type="match status" value="1"/>
</dbReference>
<dbReference type="Proteomes" id="UP001217838">
    <property type="component" value="Unassembled WGS sequence"/>
</dbReference>
<evidence type="ECO:0000259" key="2">
    <source>
        <dbReference type="PROSITE" id="PS51352"/>
    </source>
</evidence>
<organism evidence="3 4">
    <name type="scientific">Nannocystis radixulma</name>
    <dbReference type="NCBI Taxonomy" id="2995305"/>
    <lineage>
        <taxon>Bacteria</taxon>
        <taxon>Pseudomonadati</taxon>
        <taxon>Myxococcota</taxon>
        <taxon>Polyangia</taxon>
        <taxon>Nannocystales</taxon>
        <taxon>Nannocystaceae</taxon>
        <taxon>Nannocystis</taxon>
    </lineage>
</organism>
<dbReference type="PROSITE" id="PS00194">
    <property type="entry name" value="THIOREDOXIN_1"/>
    <property type="match status" value="1"/>
</dbReference>
<dbReference type="InterPro" id="IPR011990">
    <property type="entry name" value="TPR-like_helical_dom_sf"/>
</dbReference>
<dbReference type="SUPFAM" id="SSF52833">
    <property type="entry name" value="Thioredoxin-like"/>
    <property type="match status" value="1"/>
</dbReference>